<dbReference type="SMART" id="SM00388">
    <property type="entry name" value="HisKA"/>
    <property type="match status" value="1"/>
</dbReference>
<evidence type="ECO:0000256" key="1">
    <source>
        <dbReference type="ARBA" id="ARBA00000085"/>
    </source>
</evidence>
<dbReference type="InterPro" id="IPR036097">
    <property type="entry name" value="HisK_dim/P_sf"/>
</dbReference>
<dbReference type="SUPFAM" id="SSF47384">
    <property type="entry name" value="Homodimeric domain of signal transducing histidine kinase"/>
    <property type="match status" value="1"/>
</dbReference>
<dbReference type="SUPFAM" id="SSF55874">
    <property type="entry name" value="ATPase domain of HSP90 chaperone/DNA topoisomerase II/histidine kinase"/>
    <property type="match status" value="1"/>
</dbReference>
<dbReference type="SMART" id="SM00342">
    <property type="entry name" value="HTH_ARAC"/>
    <property type="match status" value="1"/>
</dbReference>
<dbReference type="SMART" id="SM00387">
    <property type="entry name" value="HATPase_c"/>
    <property type="match status" value="1"/>
</dbReference>
<keyword evidence="13" id="KW-1133">Transmembrane helix</keyword>
<evidence type="ECO:0000256" key="9">
    <source>
        <dbReference type="ARBA" id="ARBA00023015"/>
    </source>
</evidence>
<evidence type="ECO:0000256" key="14">
    <source>
        <dbReference type="SAM" id="SignalP"/>
    </source>
</evidence>
<dbReference type="CDD" id="cd17574">
    <property type="entry name" value="REC_OmpR"/>
    <property type="match status" value="1"/>
</dbReference>
<dbReference type="Pfam" id="PF07495">
    <property type="entry name" value="Y_Y_Y"/>
    <property type="match status" value="1"/>
</dbReference>
<dbReference type="Pfam" id="PF07494">
    <property type="entry name" value="Reg_prop"/>
    <property type="match status" value="8"/>
</dbReference>
<dbReference type="SUPFAM" id="SSF46689">
    <property type="entry name" value="Homeodomain-like"/>
    <property type="match status" value="1"/>
</dbReference>
<dbReference type="SUPFAM" id="SSF52172">
    <property type="entry name" value="CheY-like"/>
    <property type="match status" value="1"/>
</dbReference>
<dbReference type="GO" id="GO:0043565">
    <property type="term" value="F:sequence-specific DNA binding"/>
    <property type="evidence" value="ECO:0007669"/>
    <property type="project" value="InterPro"/>
</dbReference>
<dbReference type="PROSITE" id="PS50109">
    <property type="entry name" value="HIS_KIN"/>
    <property type="match status" value="1"/>
</dbReference>
<dbReference type="InterPro" id="IPR011123">
    <property type="entry name" value="Y_Y_Y"/>
</dbReference>
<dbReference type="FunFam" id="3.30.565.10:FF:000037">
    <property type="entry name" value="Hybrid sensor histidine kinase/response regulator"/>
    <property type="match status" value="1"/>
</dbReference>
<keyword evidence="5" id="KW-0547">Nucleotide-binding</keyword>
<evidence type="ECO:0000256" key="2">
    <source>
        <dbReference type="ARBA" id="ARBA00012438"/>
    </source>
</evidence>
<evidence type="ECO:0000259" key="16">
    <source>
        <dbReference type="PROSITE" id="PS50109"/>
    </source>
</evidence>
<keyword evidence="8" id="KW-0902">Two-component regulatory system</keyword>
<feature type="chain" id="PRO_5020216080" description="histidine kinase" evidence="14">
    <location>
        <begin position="21"/>
        <end position="1378"/>
    </location>
</feature>
<dbReference type="EC" id="2.7.13.3" evidence="2"/>
<keyword evidence="3 12" id="KW-0597">Phosphoprotein</keyword>
<keyword evidence="13" id="KW-0812">Transmembrane</keyword>
<dbReference type="GO" id="GO:0005524">
    <property type="term" value="F:ATP binding"/>
    <property type="evidence" value="ECO:0007669"/>
    <property type="project" value="UniProtKB-KW"/>
</dbReference>
<comment type="caution">
    <text evidence="18">The sequence shown here is derived from an EMBL/GenBank/DDBJ whole genome shotgun (WGS) entry which is preliminary data.</text>
</comment>
<name>A0A4R0NCM6_9SPHI</name>
<dbReference type="InterPro" id="IPR005467">
    <property type="entry name" value="His_kinase_dom"/>
</dbReference>
<evidence type="ECO:0000256" key="10">
    <source>
        <dbReference type="ARBA" id="ARBA00023125"/>
    </source>
</evidence>
<dbReference type="InterPro" id="IPR018060">
    <property type="entry name" value="HTH_AraC"/>
</dbReference>
<dbReference type="InterPro" id="IPR015943">
    <property type="entry name" value="WD40/YVTN_repeat-like_dom_sf"/>
</dbReference>
<dbReference type="Gene3D" id="1.10.10.60">
    <property type="entry name" value="Homeodomain-like"/>
    <property type="match status" value="1"/>
</dbReference>
<evidence type="ECO:0000256" key="11">
    <source>
        <dbReference type="ARBA" id="ARBA00023163"/>
    </source>
</evidence>
<organism evidence="18 19">
    <name type="scientific">Pedobacter psychroterrae</name>
    <dbReference type="NCBI Taxonomy" id="2530453"/>
    <lineage>
        <taxon>Bacteria</taxon>
        <taxon>Pseudomonadati</taxon>
        <taxon>Bacteroidota</taxon>
        <taxon>Sphingobacteriia</taxon>
        <taxon>Sphingobacteriales</taxon>
        <taxon>Sphingobacteriaceae</taxon>
        <taxon>Pedobacter</taxon>
    </lineage>
</organism>
<evidence type="ECO:0000313" key="18">
    <source>
        <dbReference type="EMBL" id="TCC98091.1"/>
    </source>
</evidence>
<dbReference type="Gene3D" id="2.130.10.10">
    <property type="entry name" value="YVTN repeat-like/Quinoprotein amine dehydrogenase"/>
    <property type="match status" value="2"/>
</dbReference>
<evidence type="ECO:0000256" key="13">
    <source>
        <dbReference type="SAM" id="Phobius"/>
    </source>
</evidence>
<keyword evidence="14" id="KW-0732">Signal</keyword>
<dbReference type="InterPro" id="IPR013783">
    <property type="entry name" value="Ig-like_fold"/>
</dbReference>
<evidence type="ECO:0000256" key="12">
    <source>
        <dbReference type="PROSITE-ProRule" id="PRU00169"/>
    </source>
</evidence>
<dbReference type="Pfam" id="PF12833">
    <property type="entry name" value="HTH_18"/>
    <property type="match status" value="1"/>
</dbReference>
<evidence type="ECO:0000259" key="17">
    <source>
        <dbReference type="PROSITE" id="PS50110"/>
    </source>
</evidence>
<sequence>MYRRSIIILICFFLSITGFAQQPQIQFSGIDLSDGLSHNQVNSIFKDAKGFIWFGTLSGLNRFDGYQFKVFKHDPRDTTSISDDNIINIFELPDHKLYLQTRSGPNVYDPGKQIFIRDVKGYLKGMGISALIITDILKDSEGNFWFNAGAEGIFKYDVRKSLTTHLKIGEGKGASSLANTAVSALQKDDKGNMWVIHQDKTIELLDKRTGKVKKRIVSLQVKKSSEFLNFKLFVDREGDFWIYTLNNQQGIDYYAPASGATRFIDKGPGALNNNIINGVLQDAKGQIWIGTDHGGVNLLNKQDFSIRYLTHKEDDLKSLSQNSILCLYKDPSGIIWVGTFKKGISFYHEKILKFPLYRHQAANPNGLTYDDVNRFVEDELGNIWIGTNGGGLFYFNRKTGQFKRYVHQAANPNSLSNDIIVSLYIDRDKKLWVGTYLGGLNCFDGKNFKVYKHNSADPKSLNDDSIWDIKEDRKGNIWIATLGGGLDKFDRKTGEFIHHVAGGNNSVSSNFISCLLEDKRGNIWVGTSQGVDKLEKNGKFVHYKNQAGNSNSLINDVVYDILQDSYGFIWVATRDGLSRLNTGTNTFLNFDTKNGLSEKATLKLVEDNNRNLWVSTANGLFEILVKKNKSDFAYSFRKYDEHDGLQGNAFNANAGYKTRSGELIFGGANGFTLFQPDNIRNDNSRPAIVLTDLQISNRSVGIGERLNGRVLLKKSVLYTDSLELGYDQNGFAIEFAALNFFNPQKIKYRYKLEGFDQNWQELQGDNRLAAYTNIDPGKYTFKVVSTDASGNWVDNASSLTITIYPPFWRTTIAYICYAFLFCGTLFYIRNRGIRRIRKEFLVEQERQQSKRMHDLDLLKIKFLTNVSHEFRTPLSLIITPLEKLIKHSGDAEKPQLQLIQRNGRRLLNLVNQLLDFRRMEVHELKLHPKTGDIILFIQELSFSFSDVADRKSISLHFQTDRNNLITLFDHDKIERILFNLLSNAFKFTPQGGEVKVSLKAGYDQRQQAMLTLTVADTGIGIAAENQERIFERFFQNDVPDSIVNQGSGIGLSITKEFVKLHGGTIQVASTLNIGSEFIVTLPLRQVVLEEQQALAGPIDQLITDGSALTSAAEEVKFVWKSKKPVLMLVEDNEDFRFYLKDNLREHYQIAEAANGKEGWQKILSVHPDLVVSDVTMPEMNGIDLCKKIKSDKRTAHLPVILLTALTREEEQLTGLETGASDYVTKPFNFEILLSKIRNLLQQQALSKKTYQKQVDFKPSDSEIESVDDKFMRQLSVHIERHLSDPSYTVDQLSIDMNMSRVGLYKKILPLTGKSPVEYIRSYRLLKSKPLLLKSQLTIAEVAYEVGFNNPKHFSKYFKQEFNMLPSAYIATKPDSAAV</sequence>
<dbReference type="PROSITE" id="PS50110">
    <property type="entry name" value="RESPONSE_REGULATORY"/>
    <property type="match status" value="1"/>
</dbReference>
<dbReference type="InterPro" id="IPR011006">
    <property type="entry name" value="CheY-like_superfamily"/>
</dbReference>
<dbReference type="PANTHER" id="PTHR43547:SF2">
    <property type="entry name" value="HYBRID SIGNAL TRANSDUCTION HISTIDINE KINASE C"/>
    <property type="match status" value="1"/>
</dbReference>
<feature type="domain" description="Response regulatory" evidence="17">
    <location>
        <begin position="1125"/>
        <end position="1240"/>
    </location>
</feature>
<dbReference type="InterPro" id="IPR003594">
    <property type="entry name" value="HATPase_dom"/>
</dbReference>
<evidence type="ECO:0000313" key="19">
    <source>
        <dbReference type="Proteomes" id="UP000293347"/>
    </source>
</evidence>
<dbReference type="InterPro" id="IPR011110">
    <property type="entry name" value="Reg_prop"/>
</dbReference>
<dbReference type="SMART" id="SM00448">
    <property type="entry name" value="REC"/>
    <property type="match status" value="1"/>
</dbReference>
<dbReference type="FunFam" id="2.60.40.10:FF:000791">
    <property type="entry name" value="Two-component system sensor histidine kinase/response regulator"/>
    <property type="match status" value="1"/>
</dbReference>
<gene>
    <name evidence="18" type="ORF">EZ437_19745</name>
</gene>
<proteinExistence type="predicted"/>
<dbReference type="GO" id="GO:0000155">
    <property type="term" value="F:phosphorelay sensor kinase activity"/>
    <property type="evidence" value="ECO:0007669"/>
    <property type="project" value="InterPro"/>
</dbReference>
<feature type="transmembrane region" description="Helical" evidence="13">
    <location>
        <begin position="807"/>
        <end position="828"/>
    </location>
</feature>
<evidence type="ECO:0000256" key="3">
    <source>
        <dbReference type="ARBA" id="ARBA00022553"/>
    </source>
</evidence>
<dbReference type="GO" id="GO:0003700">
    <property type="term" value="F:DNA-binding transcription factor activity"/>
    <property type="evidence" value="ECO:0007669"/>
    <property type="project" value="InterPro"/>
</dbReference>
<evidence type="ECO:0000256" key="8">
    <source>
        <dbReference type="ARBA" id="ARBA00023012"/>
    </source>
</evidence>
<dbReference type="Gene3D" id="1.10.287.130">
    <property type="match status" value="1"/>
</dbReference>
<dbReference type="PRINTS" id="PR00344">
    <property type="entry name" value="BCTRLSENSOR"/>
</dbReference>
<keyword evidence="10" id="KW-0238">DNA-binding</keyword>
<comment type="catalytic activity">
    <reaction evidence="1">
        <text>ATP + protein L-histidine = ADP + protein N-phospho-L-histidine.</text>
        <dbReference type="EC" id="2.7.13.3"/>
    </reaction>
</comment>
<dbReference type="CDD" id="cd00082">
    <property type="entry name" value="HisKA"/>
    <property type="match status" value="1"/>
</dbReference>
<dbReference type="Gene3D" id="3.40.50.2300">
    <property type="match status" value="1"/>
</dbReference>
<dbReference type="CDD" id="cd16922">
    <property type="entry name" value="HATPase_EvgS-ArcB-TorS-like"/>
    <property type="match status" value="1"/>
</dbReference>
<evidence type="ECO:0000256" key="7">
    <source>
        <dbReference type="ARBA" id="ARBA00022840"/>
    </source>
</evidence>
<dbReference type="PROSITE" id="PS01124">
    <property type="entry name" value="HTH_ARAC_FAMILY_2"/>
    <property type="match status" value="1"/>
</dbReference>
<dbReference type="Gene3D" id="2.60.40.10">
    <property type="entry name" value="Immunoglobulins"/>
    <property type="match status" value="1"/>
</dbReference>
<feature type="domain" description="Histidine kinase" evidence="16">
    <location>
        <begin position="865"/>
        <end position="1085"/>
    </location>
</feature>
<dbReference type="PANTHER" id="PTHR43547">
    <property type="entry name" value="TWO-COMPONENT HISTIDINE KINASE"/>
    <property type="match status" value="1"/>
</dbReference>
<keyword evidence="4" id="KW-0808">Transferase</keyword>
<dbReference type="PROSITE" id="PS00041">
    <property type="entry name" value="HTH_ARAC_FAMILY_1"/>
    <property type="match status" value="1"/>
</dbReference>
<dbReference type="Proteomes" id="UP000293347">
    <property type="component" value="Unassembled WGS sequence"/>
</dbReference>
<keyword evidence="19" id="KW-1185">Reference proteome</keyword>
<dbReference type="InterPro" id="IPR003661">
    <property type="entry name" value="HisK_dim/P_dom"/>
</dbReference>
<dbReference type="OrthoDB" id="9809670at2"/>
<dbReference type="SUPFAM" id="SSF63829">
    <property type="entry name" value="Calcium-dependent phosphotriesterase"/>
    <property type="match status" value="4"/>
</dbReference>
<keyword evidence="13" id="KW-0472">Membrane</keyword>
<dbReference type="InterPro" id="IPR004358">
    <property type="entry name" value="Sig_transdc_His_kin-like_C"/>
</dbReference>
<dbReference type="InterPro" id="IPR001789">
    <property type="entry name" value="Sig_transdc_resp-reg_receiver"/>
</dbReference>
<feature type="signal peptide" evidence="14">
    <location>
        <begin position="1"/>
        <end position="20"/>
    </location>
</feature>
<dbReference type="Pfam" id="PF02518">
    <property type="entry name" value="HATPase_c"/>
    <property type="match status" value="1"/>
</dbReference>
<dbReference type="EMBL" id="SJSL01000008">
    <property type="protein sequence ID" value="TCC98091.1"/>
    <property type="molecule type" value="Genomic_DNA"/>
</dbReference>
<dbReference type="InterPro" id="IPR018062">
    <property type="entry name" value="HTH_AraC-typ_CS"/>
</dbReference>
<feature type="domain" description="HTH araC/xylS-type" evidence="15">
    <location>
        <begin position="1272"/>
        <end position="1371"/>
    </location>
</feature>
<evidence type="ECO:0000256" key="4">
    <source>
        <dbReference type="ARBA" id="ARBA00022679"/>
    </source>
</evidence>
<keyword evidence="7" id="KW-0067">ATP-binding</keyword>
<dbReference type="Gene3D" id="3.30.565.10">
    <property type="entry name" value="Histidine kinase-like ATPase, C-terminal domain"/>
    <property type="match status" value="1"/>
</dbReference>
<keyword evidence="6" id="KW-0418">Kinase</keyword>
<evidence type="ECO:0000259" key="15">
    <source>
        <dbReference type="PROSITE" id="PS01124"/>
    </source>
</evidence>
<dbReference type="Pfam" id="PF00072">
    <property type="entry name" value="Response_reg"/>
    <property type="match status" value="1"/>
</dbReference>
<evidence type="ECO:0000256" key="5">
    <source>
        <dbReference type="ARBA" id="ARBA00022741"/>
    </source>
</evidence>
<feature type="modified residue" description="4-aspartylphosphate" evidence="12">
    <location>
        <position position="1173"/>
    </location>
</feature>
<dbReference type="InterPro" id="IPR009057">
    <property type="entry name" value="Homeodomain-like_sf"/>
</dbReference>
<protein>
    <recommendedName>
        <fullName evidence="2">histidine kinase</fullName>
        <ecNumber evidence="2">2.7.13.3</ecNumber>
    </recommendedName>
</protein>
<dbReference type="Pfam" id="PF00512">
    <property type="entry name" value="HisKA"/>
    <property type="match status" value="1"/>
</dbReference>
<reference evidence="18 19" key="1">
    <citation type="submission" date="2019-02" db="EMBL/GenBank/DDBJ databases">
        <title>Pedobacter sp. RP-1-14 sp. nov., isolated from Arctic soil.</title>
        <authorList>
            <person name="Dahal R.H."/>
        </authorList>
    </citation>
    <scope>NUCLEOTIDE SEQUENCE [LARGE SCALE GENOMIC DNA]</scope>
    <source>
        <strain evidence="18 19">RP-1-14</strain>
    </source>
</reference>
<keyword evidence="9" id="KW-0805">Transcription regulation</keyword>
<dbReference type="FunFam" id="1.10.287.130:FF:000045">
    <property type="entry name" value="Two-component system sensor histidine kinase/response regulator"/>
    <property type="match status" value="1"/>
</dbReference>
<keyword evidence="11" id="KW-0804">Transcription</keyword>
<evidence type="ECO:0000256" key="6">
    <source>
        <dbReference type="ARBA" id="ARBA00022777"/>
    </source>
</evidence>
<dbReference type="InterPro" id="IPR036890">
    <property type="entry name" value="HATPase_C_sf"/>
</dbReference>
<accession>A0A4R0NCM6</accession>